<name>A0A0S4JRY6_BODSA</name>
<evidence type="ECO:0000256" key="1">
    <source>
        <dbReference type="SAM" id="SignalP"/>
    </source>
</evidence>
<sequence>MKLICFMLFFVFANAPLARLRERFLIWSNESMVDEPSRASSTASSVGTSGEEDADEFLRGHIFALLARARIPLSPFHIRRQLVRRLSSDQDHSEWARELNDNQIGRLCRSLEAASGVLGSWIGAFFLQVRMDDMKRNVLISEEYQRLGLGLLAGAVASTVVAVLPSAEHRFFEPRDSSIHNAGQGLFLRPSRMLRQGTVMCEYRGRHIAAPPRNVALCPYMVEITTPDAAGNRYIDGVDEHGNVLCLAALINDRGTDGANAEFVEYEGLPGRVFVTSMRDITPGEEIFVSYGQSYWDEEKSREKLGRQHAKRTRQEGPQWQRCRKCRVTVPNRLHQLHLQTCSDLLAVEKVSDLDPLPRNEFTSFDDQMPLSLRFRTDIKLLSKRCMTFVDPADSATYANSHVDAC</sequence>
<proteinExistence type="predicted"/>
<keyword evidence="1" id="KW-0732">Signal</keyword>
<evidence type="ECO:0000259" key="2">
    <source>
        <dbReference type="PROSITE" id="PS50280"/>
    </source>
</evidence>
<dbReference type="SMART" id="SM00317">
    <property type="entry name" value="SET"/>
    <property type="match status" value="1"/>
</dbReference>
<dbReference type="AlphaFoldDB" id="A0A0S4JRY6"/>
<feature type="domain" description="SET" evidence="2">
    <location>
        <begin position="170"/>
        <end position="292"/>
    </location>
</feature>
<dbReference type="Pfam" id="PF00856">
    <property type="entry name" value="SET"/>
    <property type="match status" value="1"/>
</dbReference>
<dbReference type="InterPro" id="IPR001214">
    <property type="entry name" value="SET_dom"/>
</dbReference>
<keyword evidence="4" id="KW-1185">Reference proteome</keyword>
<accession>A0A0S4JRY6</accession>
<dbReference type="VEuPathDB" id="TriTrypDB:BSAL_43415"/>
<dbReference type="SUPFAM" id="SSF82199">
    <property type="entry name" value="SET domain"/>
    <property type="match status" value="1"/>
</dbReference>
<evidence type="ECO:0000313" key="4">
    <source>
        <dbReference type="Proteomes" id="UP000051952"/>
    </source>
</evidence>
<dbReference type="Gene3D" id="2.170.270.10">
    <property type="entry name" value="SET domain"/>
    <property type="match status" value="1"/>
</dbReference>
<dbReference type="Proteomes" id="UP000051952">
    <property type="component" value="Unassembled WGS sequence"/>
</dbReference>
<feature type="signal peptide" evidence="1">
    <location>
        <begin position="1"/>
        <end position="20"/>
    </location>
</feature>
<dbReference type="InterPro" id="IPR046341">
    <property type="entry name" value="SET_dom_sf"/>
</dbReference>
<protein>
    <recommendedName>
        <fullName evidence="2">SET domain-containing protein</fullName>
    </recommendedName>
</protein>
<dbReference type="EMBL" id="CYKH01002161">
    <property type="protein sequence ID" value="CUG93544.1"/>
    <property type="molecule type" value="Genomic_DNA"/>
</dbReference>
<reference evidence="4" key="1">
    <citation type="submission" date="2015-09" db="EMBL/GenBank/DDBJ databases">
        <authorList>
            <consortium name="Pathogen Informatics"/>
        </authorList>
    </citation>
    <scope>NUCLEOTIDE SEQUENCE [LARGE SCALE GENOMIC DNA]</scope>
    <source>
        <strain evidence="4">Lake Konstanz</strain>
    </source>
</reference>
<gene>
    <name evidence="3" type="ORF">BSAL_43415</name>
</gene>
<dbReference type="OrthoDB" id="5560686at2759"/>
<feature type="chain" id="PRO_5006622696" description="SET domain-containing protein" evidence="1">
    <location>
        <begin position="21"/>
        <end position="406"/>
    </location>
</feature>
<evidence type="ECO:0000313" key="3">
    <source>
        <dbReference type="EMBL" id="CUG93544.1"/>
    </source>
</evidence>
<dbReference type="PROSITE" id="PS50280">
    <property type="entry name" value="SET"/>
    <property type="match status" value="1"/>
</dbReference>
<organism evidence="3 4">
    <name type="scientific">Bodo saltans</name>
    <name type="common">Flagellated protozoan</name>
    <dbReference type="NCBI Taxonomy" id="75058"/>
    <lineage>
        <taxon>Eukaryota</taxon>
        <taxon>Discoba</taxon>
        <taxon>Euglenozoa</taxon>
        <taxon>Kinetoplastea</taxon>
        <taxon>Metakinetoplastina</taxon>
        <taxon>Eubodonida</taxon>
        <taxon>Bodonidae</taxon>
        <taxon>Bodo</taxon>
    </lineage>
</organism>